<dbReference type="PANTHER" id="PTHR43717:SF1">
    <property type="entry name" value="ANAEROBIC NITRIC OXIDE REDUCTASE FLAVORUBREDOXIN"/>
    <property type="match status" value="1"/>
</dbReference>
<proteinExistence type="predicted"/>
<evidence type="ECO:0000259" key="1">
    <source>
        <dbReference type="PROSITE" id="PS50902"/>
    </source>
</evidence>
<dbReference type="Pfam" id="PF00258">
    <property type="entry name" value="Flavodoxin_1"/>
    <property type="match status" value="1"/>
</dbReference>
<organism evidence="2">
    <name type="scientific">marine sediment metagenome</name>
    <dbReference type="NCBI Taxonomy" id="412755"/>
    <lineage>
        <taxon>unclassified sequences</taxon>
        <taxon>metagenomes</taxon>
        <taxon>ecological metagenomes</taxon>
    </lineage>
</organism>
<dbReference type="InterPro" id="IPR008254">
    <property type="entry name" value="Flavodoxin/NO_synth"/>
</dbReference>
<dbReference type="InterPro" id="IPR029039">
    <property type="entry name" value="Flavoprotein-like_sf"/>
</dbReference>
<reference evidence="2" key="1">
    <citation type="journal article" date="2014" name="Front. Microbiol.">
        <title>High frequency of phylogenetically diverse reductive dehalogenase-homologous genes in deep subseafloor sedimentary metagenomes.</title>
        <authorList>
            <person name="Kawai M."/>
            <person name="Futagami T."/>
            <person name="Toyoda A."/>
            <person name="Takaki Y."/>
            <person name="Nishi S."/>
            <person name="Hori S."/>
            <person name="Arai W."/>
            <person name="Tsubouchi T."/>
            <person name="Morono Y."/>
            <person name="Uchiyama I."/>
            <person name="Ito T."/>
            <person name="Fujiyama A."/>
            <person name="Inagaki F."/>
            <person name="Takami H."/>
        </authorList>
    </citation>
    <scope>NUCLEOTIDE SEQUENCE</scope>
    <source>
        <strain evidence="2">Expedition CK06-06</strain>
    </source>
</reference>
<dbReference type="GO" id="GO:0010181">
    <property type="term" value="F:FMN binding"/>
    <property type="evidence" value="ECO:0007669"/>
    <property type="project" value="InterPro"/>
</dbReference>
<gene>
    <name evidence="2" type="ORF">S01H1_15079</name>
</gene>
<dbReference type="AlphaFoldDB" id="X0T2Z8"/>
<dbReference type="PROSITE" id="PS50902">
    <property type="entry name" value="FLAVODOXIN_LIKE"/>
    <property type="match status" value="1"/>
</dbReference>
<feature type="domain" description="Flavodoxin-like" evidence="1">
    <location>
        <begin position="3"/>
        <end position="141"/>
    </location>
</feature>
<dbReference type="EMBL" id="BARS01007868">
    <property type="protein sequence ID" value="GAF70425.1"/>
    <property type="molecule type" value="Genomic_DNA"/>
</dbReference>
<sequence>AKAVIMYDTMWESTDTMARAIADGLVSEGIDVQLMRLRENARSNVATHILDAGALVVGSPTMNNGLYPTLADAMTYLKGLRPKNLIGATFGSYGWSGEAVKVLNEYFDAMKIRRVGNGINVMYVPTDDDVAQCHQLGRDVATQLSAHVAAAQG</sequence>
<comment type="caution">
    <text evidence="2">The sequence shown here is derived from an EMBL/GenBank/DDBJ whole genome shotgun (WGS) entry which is preliminary data.</text>
</comment>
<feature type="non-terminal residue" evidence="2">
    <location>
        <position position="1"/>
    </location>
</feature>
<accession>X0T2Z8</accession>
<name>X0T2Z8_9ZZZZ</name>
<dbReference type="PANTHER" id="PTHR43717">
    <property type="entry name" value="ANAEROBIC NITRIC OXIDE REDUCTASE FLAVORUBREDOXIN"/>
    <property type="match status" value="1"/>
</dbReference>
<dbReference type="Gene3D" id="3.40.50.360">
    <property type="match status" value="1"/>
</dbReference>
<evidence type="ECO:0000313" key="2">
    <source>
        <dbReference type="EMBL" id="GAF70425.1"/>
    </source>
</evidence>
<protein>
    <recommendedName>
        <fullName evidence="1">Flavodoxin-like domain-containing protein</fullName>
    </recommendedName>
</protein>
<dbReference type="SUPFAM" id="SSF52218">
    <property type="entry name" value="Flavoproteins"/>
    <property type="match status" value="1"/>
</dbReference>